<protein>
    <submittedName>
        <fullName evidence="1">Uncharacterized protein</fullName>
    </submittedName>
</protein>
<dbReference type="Proteomes" id="UP000319865">
    <property type="component" value="Unassembled WGS sequence"/>
</dbReference>
<proteinExistence type="predicted"/>
<dbReference type="AlphaFoldDB" id="A0A543PJQ7"/>
<comment type="caution">
    <text evidence="1">The sequence shown here is derived from an EMBL/GenBank/DDBJ whole genome shotgun (WGS) entry which is preliminary data.</text>
</comment>
<sequence length="338" mass="36345">MDQPQFAQQHSVHGVRRGVADDAGGGPIIDAYRELQELGHFGTHGLRLLLELVGQEVHRFPVLLAPGATWNSDAVADCAQEFFAAKGPAVTAALLAQVTDVASMARYLRRSVRHFLVDCARDTDLGAIRRKIEDLLSATEAFTRVPLGAPGAGWWQLAGDPLPPYGGDLQPLVAAAYAVPDVQAVRWSGPRRSPLASDASLVEILRAVLSAAAGSLEVAQLTAVLVRRFPAAVEYADASLEEQTFEAAVARLEDRPDVMLEVSDRAQEVYAQLAPAQRALLPHLDKPIGEQAQILGLGRSQTYAASGKLKAVLVELVPDDCLRAEVTLELYRLCVVNP</sequence>
<gene>
    <name evidence="1" type="ORF">FHU33_3800</name>
</gene>
<reference evidence="1 2" key="1">
    <citation type="submission" date="2019-06" db="EMBL/GenBank/DDBJ databases">
        <title>Sequencing the genomes of 1000 actinobacteria strains.</title>
        <authorList>
            <person name="Klenk H.-P."/>
        </authorList>
    </citation>
    <scope>NUCLEOTIDE SEQUENCE [LARGE SCALE GENOMIC DNA]</scope>
    <source>
        <strain evidence="1 2">DSM 46837</strain>
    </source>
</reference>
<evidence type="ECO:0000313" key="1">
    <source>
        <dbReference type="EMBL" id="TQN44302.1"/>
    </source>
</evidence>
<evidence type="ECO:0000313" key="2">
    <source>
        <dbReference type="Proteomes" id="UP000319865"/>
    </source>
</evidence>
<dbReference type="EMBL" id="VFQE01000001">
    <property type="protein sequence ID" value="TQN44302.1"/>
    <property type="molecule type" value="Genomic_DNA"/>
</dbReference>
<keyword evidence="2" id="KW-1185">Reference proteome</keyword>
<name>A0A543PJQ7_9ACTN</name>
<organism evidence="1 2">
    <name type="scientific">Blastococcus colisei</name>
    <dbReference type="NCBI Taxonomy" id="1564162"/>
    <lineage>
        <taxon>Bacteria</taxon>
        <taxon>Bacillati</taxon>
        <taxon>Actinomycetota</taxon>
        <taxon>Actinomycetes</taxon>
        <taxon>Geodermatophilales</taxon>
        <taxon>Geodermatophilaceae</taxon>
        <taxon>Blastococcus</taxon>
    </lineage>
</organism>
<accession>A0A543PJQ7</accession>